<feature type="compositionally biased region" description="Low complexity" evidence="1">
    <location>
        <begin position="11"/>
        <end position="35"/>
    </location>
</feature>
<evidence type="ECO:0000256" key="1">
    <source>
        <dbReference type="SAM" id="MobiDB-lite"/>
    </source>
</evidence>
<dbReference type="AlphaFoldDB" id="U5EMS5"/>
<evidence type="ECO:0000259" key="2">
    <source>
        <dbReference type="Pfam" id="PF14949"/>
    </source>
</evidence>
<name>U5EMS5_9DIPT</name>
<feature type="region of interest" description="Disordered" evidence="1">
    <location>
        <begin position="1"/>
        <end position="78"/>
    </location>
</feature>
<feature type="non-terminal residue" evidence="3">
    <location>
        <position position="1"/>
    </location>
</feature>
<accession>U5EMS5</accession>
<dbReference type="PANTHER" id="PTHR46536:SF3">
    <property type="entry name" value="ARF7 EFFECTOR PROTEIN C-TERMINAL DOMAIN-CONTAINING PROTEIN"/>
    <property type="match status" value="1"/>
</dbReference>
<dbReference type="PANTHER" id="PTHR46536">
    <property type="entry name" value="ARL14 EFFECTOR PROTEIN"/>
    <property type="match status" value="1"/>
</dbReference>
<feature type="compositionally biased region" description="Basic residues" evidence="1">
    <location>
        <begin position="65"/>
        <end position="75"/>
    </location>
</feature>
<proteinExistence type="evidence at transcript level"/>
<dbReference type="EMBL" id="GANO01004370">
    <property type="protein sequence ID" value="JAB55501.1"/>
    <property type="molecule type" value="mRNA"/>
</dbReference>
<feature type="compositionally biased region" description="Basic and acidic residues" evidence="1">
    <location>
        <begin position="1"/>
        <end position="10"/>
    </location>
</feature>
<protein>
    <submittedName>
        <fullName evidence="3">Protein aael aael011710 aedes aegypti</fullName>
    </submittedName>
</protein>
<dbReference type="InterPro" id="IPR029264">
    <property type="entry name" value="ARF7EP_C"/>
</dbReference>
<reference evidence="3" key="1">
    <citation type="journal article" date="2014" name="Insect Biochem. Mol. Biol.">
        <title>An insight into the sialome of the frog biting fly, Corethrella appendiculata.</title>
        <authorList>
            <person name="Ribeiro J.M.C."/>
            <person name="Chagas A.C."/>
            <person name="Pham V.M."/>
            <person name="Lounibos L.P."/>
            <person name="Calvo E."/>
        </authorList>
    </citation>
    <scope>NUCLEOTIDE SEQUENCE</scope>
    <source>
        <tissue evidence="3">Salivary glands</tissue>
    </source>
</reference>
<feature type="domain" description="ARF7 effector protein C-terminal" evidence="2">
    <location>
        <begin position="42"/>
        <end position="139"/>
    </location>
</feature>
<evidence type="ECO:0000313" key="3">
    <source>
        <dbReference type="EMBL" id="JAB55501.1"/>
    </source>
</evidence>
<dbReference type="Pfam" id="PF14949">
    <property type="entry name" value="ARF7EP_C"/>
    <property type="match status" value="1"/>
</dbReference>
<feature type="compositionally biased region" description="Polar residues" evidence="1">
    <location>
        <begin position="40"/>
        <end position="49"/>
    </location>
</feature>
<organism evidence="3">
    <name type="scientific">Corethrella appendiculata</name>
    <dbReference type="NCBI Taxonomy" id="1370023"/>
    <lineage>
        <taxon>Eukaryota</taxon>
        <taxon>Metazoa</taxon>
        <taxon>Ecdysozoa</taxon>
        <taxon>Arthropoda</taxon>
        <taxon>Hexapoda</taxon>
        <taxon>Insecta</taxon>
        <taxon>Pterygota</taxon>
        <taxon>Neoptera</taxon>
        <taxon>Endopterygota</taxon>
        <taxon>Diptera</taxon>
        <taxon>Nematocera</taxon>
        <taxon>Culicoidea</taxon>
        <taxon>Chaoboridae</taxon>
        <taxon>Corethrella</taxon>
    </lineage>
</organism>
<sequence length="153" mass="17592">GDTEKLKIVDENSSSSSKSQEQQNSNDSSNNNTTKKPQKISKSLQSLLDPNSKFLADFDPDASRRERRKLSRKAKPSYPVKSKIYDEHGVHRQTNYDLCDCLDISCPGCHFPCPNCDSTKCGTHCRNHRKWYYEQIEHDAKELVIKNPIFNKK</sequence>